<dbReference type="EMBL" id="GDJX01010090">
    <property type="protein sequence ID" value="JAT57846.1"/>
    <property type="molecule type" value="Transcribed_RNA"/>
</dbReference>
<feature type="compositionally biased region" description="Basic residues" evidence="1">
    <location>
        <begin position="220"/>
        <end position="249"/>
    </location>
</feature>
<feature type="non-terminal residue" evidence="2">
    <location>
        <position position="1"/>
    </location>
</feature>
<accession>A0A1D1YTA4</accession>
<gene>
    <name evidence="2" type="ORF">g.37778</name>
</gene>
<reference evidence="2" key="1">
    <citation type="submission" date="2015-07" db="EMBL/GenBank/DDBJ databases">
        <title>Transcriptome Assembly of Anthurium amnicola.</title>
        <authorList>
            <person name="Suzuki J."/>
        </authorList>
    </citation>
    <scope>NUCLEOTIDE SEQUENCE</scope>
</reference>
<name>A0A1D1YTA4_9ARAE</name>
<feature type="compositionally biased region" description="Basic residues" evidence="1">
    <location>
        <begin position="96"/>
        <end position="114"/>
    </location>
</feature>
<feature type="region of interest" description="Disordered" evidence="1">
    <location>
        <begin position="283"/>
        <end position="304"/>
    </location>
</feature>
<sequence>GKSSSEVRLLIPFSLVSSSSAPGEAVVDLARGRHGCSWPPPSCKDGHLHLIEAVVSRGGRATTAAVEVADGVSLLAHGGQDEPPRRGRPLRLRQHVRGSRRGRRMGQARCRLGRLRSGADGLRQGGVGGREADATAGERPGESRGEDTVAGDVHGLHHPASWGGTTCCQPRRQRLPRGAGRDRRLPDPGTAEGLQQALPGGWDNPDRPTLLRPDHLLPPARRRHRGRDRRTLRQHVRPRDHRHLGRRPRIGMGGPGLDRLGSRRDGPLALGRLGTRLPLRSRRHRTTRVDRRQARRHHRHRVHGGHYHHRPLTWFSTVQLPLTWFSTV</sequence>
<evidence type="ECO:0000256" key="1">
    <source>
        <dbReference type="SAM" id="MobiDB-lite"/>
    </source>
</evidence>
<organism evidence="2">
    <name type="scientific">Anthurium amnicola</name>
    <dbReference type="NCBI Taxonomy" id="1678845"/>
    <lineage>
        <taxon>Eukaryota</taxon>
        <taxon>Viridiplantae</taxon>
        <taxon>Streptophyta</taxon>
        <taxon>Embryophyta</taxon>
        <taxon>Tracheophyta</taxon>
        <taxon>Spermatophyta</taxon>
        <taxon>Magnoliopsida</taxon>
        <taxon>Liliopsida</taxon>
        <taxon>Araceae</taxon>
        <taxon>Pothoideae</taxon>
        <taxon>Potheae</taxon>
        <taxon>Anthurium</taxon>
    </lineage>
</organism>
<dbReference type="AlphaFoldDB" id="A0A1D1YTA4"/>
<feature type="region of interest" description="Disordered" evidence="1">
    <location>
        <begin position="96"/>
        <end position="265"/>
    </location>
</feature>
<feature type="non-terminal residue" evidence="2">
    <location>
        <position position="328"/>
    </location>
</feature>
<evidence type="ECO:0000313" key="2">
    <source>
        <dbReference type="EMBL" id="JAT57846.1"/>
    </source>
</evidence>
<feature type="compositionally biased region" description="Basic residues" evidence="1">
    <location>
        <begin position="293"/>
        <end position="304"/>
    </location>
</feature>
<proteinExistence type="predicted"/>
<protein>
    <submittedName>
        <fullName evidence="2">Uncharacterized protein</fullName>
    </submittedName>
</protein>